<evidence type="ECO:0000256" key="1">
    <source>
        <dbReference type="SAM" id="MobiDB-lite"/>
    </source>
</evidence>
<evidence type="ECO:0000313" key="3">
    <source>
        <dbReference type="EMBL" id="KAF8689262.1"/>
    </source>
</evidence>
<protein>
    <recommendedName>
        <fullName evidence="2">VQ domain-containing protein</fullName>
    </recommendedName>
</protein>
<gene>
    <name evidence="3" type="ORF">HU200_042053</name>
</gene>
<proteinExistence type="predicted"/>
<keyword evidence="4" id="KW-1185">Reference proteome</keyword>
<feature type="compositionally biased region" description="Low complexity" evidence="1">
    <location>
        <begin position="96"/>
        <end position="105"/>
    </location>
</feature>
<organism evidence="3 4">
    <name type="scientific">Digitaria exilis</name>
    <dbReference type="NCBI Taxonomy" id="1010633"/>
    <lineage>
        <taxon>Eukaryota</taxon>
        <taxon>Viridiplantae</taxon>
        <taxon>Streptophyta</taxon>
        <taxon>Embryophyta</taxon>
        <taxon>Tracheophyta</taxon>
        <taxon>Spermatophyta</taxon>
        <taxon>Magnoliopsida</taxon>
        <taxon>Liliopsida</taxon>
        <taxon>Poales</taxon>
        <taxon>Poaceae</taxon>
        <taxon>PACMAD clade</taxon>
        <taxon>Panicoideae</taxon>
        <taxon>Panicodae</taxon>
        <taxon>Paniceae</taxon>
        <taxon>Anthephorinae</taxon>
        <taxon>Digitaria</taxon>
    </lineage>
</organism>
<dbReference type="EMBL" id="JACEFO010002022">
    <property type="protein sequence ID" value="KAF8689262.1"/>
    <property type="molecule type" value="Genomic_DNA"/>
</dbReference>
<name>A0A835B5U5_9POAL</name>
<reference evidence="3" key="1">
    <citation type="submission" date="2020-07" db="EMBL/GenBank/DDBJ databases">
        <title>Genome sequence and genetic diversity analysis of an under-domesticated orphan crop, white fonio (Digitaria exilis).</title>
        <authorList>
            <person name="Bennetzen J.L."/>
            <person name="Chen S."/>
            <person name="Ma X."/>
            <person name="Wang X."/>
            <person name="Yssel A.E.J."/>
            <person name="Chaluvadi S.R."/>
            <person name="Johnson M."/>
            <person name="Gangashetty P."/>
            <person name="Hamidou F."/>
            <person name="Sanogo M.D."/>
            <person name="Zwaenepoel A."/>
            <person name="Wallace J."/>
            <person name="Van De Peer Y."/>
            <person name="Van Deynze A."/>
        </authorList>
    </citation>
    <scope>NUCLEOTIDE SEQUENCE</scope>
    <source>
        <tissue evidence="3">Leaves</tissue>
    </source>
</reference>
<accession>A0A835B5U5</accession>
<comment type="caution">
    <text evidence="3">The sequence shown here is derived from an EMBL/GenBank/DDBJ whole genome shotgun (WGS) entry which is preliminary data.</text>
</comment>
<dbReference type="AlphaFoldDB" id="A0A835B5U5"/>
<feature type="domain" description="VQ" evidence="2">
    <location>
        <begin position="65"/>
        <end position="79"/>
    </location>
</feature>
<dbReference type="Proteomes" id="UP000636709">
    <property type="component" value="Unassembled WGS sequence"/>
</dbReference>
<feature type="region of interest" description="Disordered" evidence="1">
    <location>
        <begin position="1"/>
        <end position="39"/>
    </location>
</feature>
<feature type="region of interest" description="Disordered" evidence="1">
    <location>
        <begin position="71"/>
        <end position="120"/>
    </location>
</feature>
<feature type="domain" description="VQ" evidence="2">
    <location>
        <begin position="38"/>
        <end position="63"/>
    </location>
</feature>
<dbReference type="Pfam" id="PF05678">
    <property type="entry name" value="VQ"/>
    <property type="match status" value="2"/>
</dbReference>
<evidence type="ECO:0000259" key="2">
    <source>
        <dbReference type="Pfam" id="PF05678"/>
    </source>
</evidence>
<dbReference type="InterPro" id="IPR008889">
    <property type="entry name" value="VQ"/>
</dbReference>
<dbReference type="OrthoDB" id="684831at2759"/>
<sequence>MEGGGGGGSSSKKQPGTDAACGGGKPARTHWRRRDPADTAVYVVHPTQFRTVVQQLTGADPPPPFRAVVQQLTGAASSPPPVAGNNGTGPAGGGANAAAQQQQQQRSRGEDRSSGRTLGQMHQECMAWANTIADDC</sequence>
<evidence type="ECO:0000313" key="4">
    <source>
        <dbReference type="Proteomes" id="UP000636709"/>
    </source>
</evidence>
<feature type="compositionally biased region" description="Gly residues" evidence="1">
    <location>
        <begin position="86"/>
        <end position="95"/>
    </location>
</feature>